<feature type="region of interest" description="Disordered" evidence="6">
    <location>
        <begin position="262"/>
        <end position="295"/>
    </location>
</feature>
<gene>
    <name evidence="8" type="ORF">DGAL_LOCUS3718</name>
</gene>
<dbReference type="PANTHER" id="PTHR17920:SF3">
    <property type="entry name" value="TRANSMEMBRANE AND COILED-COIL DOMAIN-CONTAINING PROTEIN 4"/>
    <property type="match status" value="1"/>
</dbReference>
<comment type="subcellular location">
    <subcellularLocation>
        <location evidence="1">Membrane</location>
        <topology evidence="1">Multi-pass membrane protein</topology>
    </subcellularLocation>
</comment>
<feature type="compositionally biased region" description="Polar residues" evidence="6">
    <location>
        <begin position="532"/>
        <end position="543"/>
    </location>
</feature>
<feature type="transmembrane region" description="Helical" evidence="7">
    <location>
        <begin position="193"/>
        <end position="219"/>
    </location>
</feature>
<reference evidence="8" key="1">
    <citation type="submission" date="2021-11" db="EMBL/GenBank/DDBJ databases">
        <authorList>
            <person name="Schell T."/>
        </authorList>
    </citation>
    <scope>NUCLEOTIDE SEQUENCE</scope>
    <source>
        <strain evidence="8">M5</strain>
    </source>
</reference>
<dbReference type="GO" id="GO:0016020">
    <property type="term" value="C:membrane"/>
    <property type="evidence" value="ECO:0007669"/>
    <property type="project" value="UniProtKB-SubCell"/>
</dbReference>
<evidence type="ECO:0000256" key="2">
    <source>
        <dbReference type="ARBA" id="ARBA00009824"/>
    </source>
</evidence>
<evidence type="ECO:0000256" key="4">
    <source>
        <dbReference type="ARBA" id="ARBA00022989"/>
    </source>
</evidence>
<accession>A0A8J2W1Q2</accession>
<evidence type="ECO:0000256" key="1">
    <source>
        <dbReference type="ARBA" id="ARBA00004141"/>
    </source>
</evidence>
<dbReference type="OrthoDB" id="277931at2759"/>
<keyword evidence="4 7" id="KW-1133">Transmembrane helix</keyword>
<evidence type="ECO:0000256" key="6">
    <source>
        <dbReference type="SAM" id="MobiDB-lite"/>
    </source>
</evidence>
<feature type="compositionally biased region" description="Acidic residues" evidence="6">
    <location>
        <begin position="273"/>
        <end position="295"/>
    </location>
</feature>
<proteinExistence type="inferred from homology"/>
<dbReference type="InterPro" id="IPR007941">
    <property type="entry name" value="DUF726"/>
</dbReference>
<name>A0A8J2W1Q2_9CRUS</name>
<dbReference type="PANTHER" id="PTHR17920">
    <property type="entry name" value="TRANSMEMBRANE AND COILED-COIL DOMAIN-CONTAINING PROTEIN 4 TMCO4"/>
    <property type="match status" value="1"/>
</dbReference>
<keyword evidence="3 7" id="KW-0812">Transmembrane</keyword>
<dbReference type="InterPro" id="IPR029058">
    <property type="entry name" value="AB_hydrolase_fold"/>
</dbReference>
<feature type="transmembrane region" description="Helical" evidence="7">
    <location>
        <begin position="162"/>
        <end position="187"/>
    </location>
</feature>
<comment type="caution">
    <text evidence="8">The sequence shown here is derived from an EMBL/GenBank/DDBJ whole genome shotgun (WGS) entry which is preliminary data.</text>
</comment>
<sequence length="552" mass="60802">MVVDWSDAARYAYASLFALSLNERYSESCDAQFRQQSLHHLLEHVKLMRCEPMMQLLMESESGHTKDPYVHMLLEEPDFHRDGTRVVYEALQWALMRGNYDARIRVILHDWAIQLFGLSVEHFEMLEDAIVLRVERGNVKPKSLQEEELQKKEMKMKKIKKFALIGAASVGGGVLVGLTGGLVAPLVGASLAALLGVGGGAGSVAGAAVIGSLFGAAGAGVSGYKMNKRVGDVEEFFFVRLSPGEGSRLSVTIAVPGWLPPPITNDENKLEINEEEDDDDDDDENSIDDEEEEEKEAIERRLMQSFEGLIHSTEQYGLQYETKYLAEMGRAIETICSLAISMAATEVLKMTIFHGLVTAVALPRTILSLTSVIDNPWNVCCNRSAQVGQMLAETLMDGTFGRRPVTLCGFSLGARVVYFCLKELHRRGGQGIVQDAVLIGTPVTGNPTEWRPLLDVVAGRLINAFSQNDWVLKIVYRTASAAYDVAGLEGVHIQHDKFVNVDLSHLINGHGDYRTKAHQCLKAIGLLRVVPTTPTSNEQSQQDSPKEEDPTS</sequence>
<dbReference type="EMBL" id="CAKKLH010000057">
    <property type="protein sequence ID" value="CAH0101387.1"/>
    <property type="molecule type" value="Genomic_DNA"/>
</dbReference>
<feature type="region of interest" description="Disordered" evidence="6">
    <location>
        <begin position="532"/>
        <end position="552"/>
    </location>
</feature>
<evidence type="ECO:0000256" key="7">
    <source>
        <dbReference type="SAM" id="Phobius"/>
    </source>
</evidence>
<evidence type="ECO:0008006" key="10">
    <source>
        <dbReference type="Google" id="ProtNLM"/>
    </source>
</evidence>
<organism evidence="8 9">
    <name type="scientific">Daphnia galeata</name>
    <dbReference type="NCBI Taxonomy" id="27404"/>
    <lineage>
        <taxon>Eukaryota</taxon>
        <taxon>Metazoa</taxon>
        <taxon>Ecdysozoa</taxon>
        <taxon>Arthropoda</taxon>
        <taxon>Crustacea</taxon>
        <taxon>Branchiopoda</taxon>
        <taxon>Diplostraca</taxon>
        <taxon>Cladocera</taxon>
        <taxon>Anomopoda</taxon>
        <taxon>Daphniidae</taxon>
        <taxon>Daphnia</taxon>
    </lineage>
</organism>
<evidence type="ECO:0000313" key="9">
    <source>
        <dbReference type="Proteomes" id="UP000789390"/>
    </source>
</evidence>
<keyword evidence="5 7" id="KW-0472">Membrane</keyword>
<evidence type="ECO:0000256" key="3">
    <source>
        <dbReference type="ARBA" id="ARBA00022692"/>
    </source>
</evidence>
<keyword evidence="9" id="KW-1185">Reference proteome</keyword>
<dbReference type="SUPFAM" id="SSF53474">
    <property type="entry name" value="alpha/beta-Hydrolases"/>
    <property type="match status" value="1"/>
</dbReference>
<evidence type="ECO:0000256" key="5">
    <source>
        <dbReference type="ARBA" id="ARBA00023136"/>
    </source>
</evidence>
<dbReference type="AlphaFoldDB" id="A0A8J2W1Q2"/>
<dbReference type="Pfam" id="PF05277">
    <property type="entry name" value="DUF726"/>
    <property type="match status" value="2"/>
</dbReference>
<protein>
    <recommendedName>
        <fullName evidence="10">Transmembrane and coiled-coil domain-containing protein 4</fullName>
    </recommendedName>
</protein>
<dbReference type="Proteomes" id="UP000789390">
    <property type="component" value="Unassembled WGS sequence"/>
</dbReference>
<comment type="similarity">
    <text evidence="2">Belongs to the TMCO4 family.</text>
</comment>
<evidence type="ECO:0000313" key="8">
    <source>
        <dbReference type="EMBL" id="CAH0101387.1"/>
    </source>
</evidence>